<evidence type="ECO:0000259" key="1">
    <source>
        <dbReference type="PROSITE" id="PS50017"/>
    </source>
</evidence>
<dbReference type="Pfam" id="PF00531">
    <property type="entry name" value="Death"/>
    <property type="match status" value="1"/>
</dbReference>
<evidence type="ECO:0000313" key="2">
    <source>
        <dbReference type="EMBL" id="CAH3128329.1"/>
    </source>
</evidence>
<dbReference type="CDD" id="cd01670">
    <property type="entry name" value="Death"/>
    <property type="match status" value="1"/>
</dbReference>
<dbReference type="Pfam" id="PF13365">
    <property type="entry name" value="Trypsin_2"/>
    <property type="match status" value="1"/>
</dbReference>
<sequence>MSDNRGLRQQYSTPMERQEVVLSDGDGFQSTQTLFKRVMAVCYIQTVITVIKNSRKTDRHKRGTGFYSKLTLDDFGEIFGIFTNNHVLNSIGEAENAFATFGYDDASGGQRVKLRPEVIFRTNKELDYTFVGVKKKEIDDLNLSIQPIAMEPEPELRKDDGIFVFQHPKGQPKQYSQDKILGVQPPFVFYKADTETGSSGSPVLTTVGLKLVGIHHKGSEELSYNKGTLCSEVLQHLNSGMYTQPSGGFSDSQDKEIFEDNPPAKKLKLESKESQQPSEDDLTDLSKEITPFWKHLGRKLKIPNTSIMDIQSDNIQFPGVKEKAFQMLMVWVDLRGELATFGELSKALNALDKNRLAQKYCSL</sequence>
<dbReference type="InterPro" id="IPR000488">
    <property type="entry name" value="Death_dom"/>
</dbReference>
<organism evidence="2 3">
    <name type="scientific">Porites lobata</name>
    <dbReference type="NCBI Taxonomy" id="104759"/>
    <lineage>
        <taxon>Eukaryota</taxon>
        <taxon>Metazoa</taxon>
        <taxon>Cnidaria</taxon>
        <taxon>Anthozoa</taxon>
        <taxon>Hexacorallia</taxon>
        <taxon>Scleractinia</taxon>
        <taxon>Fungiina</taxon>
        <taxon>Poritidae</taxon>
        <taxon>Porites</taxon>
    </lineage>
</organism>
<dbReference type="InterPro" id="IPR043504">
    <property type="entry name" value="Peptidase_S1_PA_chymotrypsin"/>
</dbReference>
<gene>
    <name evidence="2" type="ORF">PLOB_00033569</name>
</gene>
<accession>A0ABN8P144</accession>
<dbReference type="EMBL" id="CALNXK010000045">
    <property type="protein sequence ID" value="CAH3128329.1"/>
    <property type="molecule type" value="Genomic_DNA"/>
</dbReference>
<name>A0ABN8P144_9CNID</name>
<dbReference type="PROSITE" id="PS50017">
    <property type="entry name" value="DEATH_DOMAIN"/>
    <property type="match status" value="1"/>
</dbReference>
<reference evidence="2 3" key="1">
    <citation type="submission" date="2022-05" db="EMBL/GenBank/DDBJ databases">
        <authorList>
            <consortium name="Genoscope - CEA"/>
            <person name="William W."/>
        </authorList>
    </citation>
    <scope>NUCLEOTIDE SEQUENCE [LARGE SCALE GENOMIC DNA]</scope>
</reference>
<dbReference type="Proteomes" id="UP001159405">
    <property type="component" value="Unassembled WGS sequence"/>
</dbReference>
<dbReference type="InterPro" id="IPR009003">
    <property type="entry name" value="Peptidase_S1_PA"/>
</dbReference>
<dbReference type="PANTHER" id="PTHR36234:SF5">
    <property type="entry name" value="LYSYL ENDOPEPTIDASE"/>
    <property type="match status" value="1"/>
</dbReference>
<evidence type="ECO:0000313" key="3">
    <source>
        <dbReference type="Proteomes" id="UP001159405"/>
    </source>
</evidence>
<dbReference type="PANTHER" id="PTHR36234">
    <property type="entry name" value="LYSYL ENDOPEPTIDASE"/>
    <property type="match status" value="1"/>
</dbReference>
<dbReference type="Gene3D" id="2.40.10.10">
    <property type="entry name" value="Trypsin-like serine proteases"/>
    <property type="match status" value="2"/>
</dbReference>
<dbReference type="SUPFAM" id="SSF50494">
    <property type="entry name" value="Trypsin-like serine proteases"/>
    <property type="match status" value="1"/>
</dbReference>
<protein>
    <recommendedName>
        <fullName evidence="1">Death domain-containing protein</fullName>
    </recommendedName>
</protein>
<feature type="domain" description="Death" evidence="1">
    <location>
        <begin position="293"/>
        <end position="363"/>
    </location>
</feature>
<dbReference type="InterPro" id="IPR011029">
    <property type="entry name" value="DEATH-like_dom_sf"/>
</dbReference>
<dbReference type="Gene3D" id="1.10.533.10">
    <property type="entry name" value="Death Domain, Fas"/>
    <property type="match status" value="1"/>
</dbReference>
<keyword evidence="3" id="KW-1185">Reference proteome</keyword>
<dbReference type="SUPFAM" id="SSF47986">
    <property type="entry name" value="DEATH domain"/>
    <property type="match status" value="1"/>
</dbReference>
<comment type="caution">
    <text evidence="2">The sequence shown here is derived from an EMBL/GenBank/DDBJ whole genome shotgun (WGS) entry which is preliminary data.</text>
</comment>
<proteinExistence type="predicted"/>